<evidence type="ECO:0000313" key="4">
    <source>
        <dbReference type="Proteomes" id="UP000039865"/>
    </source>
</evidence>
<dbReference type="InterPro" id="IPR005024">
    <property type="entry name" value="Snf7_fam"/>
</dbReference>
<evidence type="ECO:0000256" key="1">
    <source>
        <dbReference type="SAM" id="Coils"/>
    </source>
</evidence>
<dbReference type="OrthoDB" id="324092at2759"/>
<reference evidence="3 4" key="1">
    <citation type="submission" date="2014-06" db="EMBL/GenBank/DDBJ databases">
        <authorList>
            <person name="Swart Estienne"/>
        </authorList>
    </citation>
    <scope>NUCLEOTIDE SEQUENCE [LARGE SCALE GENOMIC DNA]</scope>
    <source>
        <strain evidence="3 4">130c</strain>
    </source>
</reference>
<feature type="coiled-coil region" evidence="1">
    <location>
        <begin position="199"/>
        <end position="233"/>
    </location>
</feature>
<evidence type="ECO:0000313" key="3">
    <source>
        <dbReference type="EMBL" id="CDW85345.1"/>
    </source>
</evidence>
<dbReference type="InParanoid" id="A0A078ASA4"/>
<organism evidence="3 4">
    <name type="scientific">Stylonychia lemnae</name>
    <name type="common">Ciliate</name>
    <dbReference type="NCBI Taxonomy" id="5949"/>
    <lineage>
        <taxon>Eukaryota</taxon>
        <taxon>Sar</taxon>
        <taxon>Alveolata</taxon>
        <taxon>Ciliophora</taxon>
        <taxon>Intramacronucleata</taxon>
        <taxon>Spirotrichea</taxon>
        <taxon>Stichotrichia</taxon>
        <taxon>Sporadotrichida</taxon>
        <taxon>Oxytrichidae</taxon>
        <taxon>Stylonychinae</taxon>
        <taxon>Stylonychia</taxon>
    </lineage>
</organism>
<feature type="region of interest" description="Disordered" evidence="2">
    <location>
        <begin position="303"/>
        <end position="341"/>
    </location>
</feature>
<evidence type="ECO:0000256" key="2">
    <source>
        <dbReference type="SAM" id="MobiDB-lite"/>
    </source>
</evidence>
<dbReference type="GO" id="GO:0007034">
    <property type="term" value="P:vacuolar transport"/>
    <property type="evidence" value="ECO:0007669"/>
    <property type="project" value="InterPro"/>
</dbReference>
<dbReference type="EMBL" id="CCKQ01013653">
    <property type="protein sequence ID" value="CDW85345.1"/>
    <property type="molecule type" value="Genomic_DNA"/>
</dbReference>
<name>A0A078ASA4_STYLE</name>
<dbReference type="Pfam" id="PF03357">
    <property type="entry name" value="Snf7"/>
    <property type="match status" value="1"/>
</dbReference>
<dbReference type="AlphaFoldDB" id="A0A078ASA4"/>
<accession>A0A078ASA4</accession>
<dbReference type="Proteomes" id="UP000039865">
    <property type="component" value="Unassembled WGS sequence"/>
</dbReference>
<keyword evidence="4" id="KW-1185">Reference proteome</keyword>
<keyword evidence="1" id="KW-0175">Coiled coil</keyword>
<feature type="compositionally biased region" description="Basic and acidic residues" evidence="2">
    <location>
        <begin position="322"/>
        <end position="341"/>
    </location>
</feature>
<feature type="compositionally biased region" description="Polar residues" evidence="2">
    <location>
        <begin position="309"/>
        <end position="321"/>
    </location>
</feature>
<sequence length="341" mass="39957">MIKLKMQYLIIQAVQQVTDDDEVVSLEYVNKKADSLLRWANTLDKQIFSEKQLRKNLLKIKMNDKDIDILITHMRFKNLLKQTEVIINGQKTNLIKLNTYQTKEDMSITDKEKATFVLQQNIEQIDDKIDQLHLKIEKINQDVQKSIKMKSTKNGIVLLSQRKKLVAFWERLTTQKHLLEDQLMNIEELQSQSVIYDALNLAEQAGKSLNKDIDQYEDLFDKMEEQQQNQRQINEFIQEKSSMSKDEEASILKELEELEAGNVIEELNYNPLPVKEPAFEKEKSKQDQLDQELELLEQQLAELNVVGDDSSQQTEASLNRNNQEESKEQIGLERRKTLVYN</sequence>
<protein>
    <submittedName>
        <fullName evidence="3">Uncharacterized protein</fullName>
    </submittedName>
</protein>
<proteinExistence type="predicted"/>
<gene>
    <name evidence="3" type="primary">Contig8799.g9399</name>
    <name evidence="3" type="ORF">STYLEM_14420</name>
</gene>